<organism evidence="1 2">
    <name type="scientific">Ataeniobius toweri</name>
    <dbReference type="NCBI Taxonomy" id="208326"/>
    <lineage>
        <taxon>Eukaryota</taxon>
        <taxon>Metazoa</taxon>
        <taxon>Chordata</taxon>
        <taxon>Craniata</taxon>
        <taxon>Vertebrata</taxon>
        <taxon>Euteleostomi</taxon>
        <taxon>Actinopterygii</taxon>
        <taxon>Neopterygii</taxon>
        <taxon>Teleostei</taxon>
        <taxon>Neoteleostei</taxon>
        <taxon>Acanthomorphata</taxon>
        <taxon>Ovalentaria</taxon>
        <taxon>Atherinomorphae</taxon>
        <taxon>Cyprinodontiformes</taxon>
        <taxon>Goodeidae</taxon>
        <taxon>Ataeniobius</taxon>
    </lineage>
</organism>
<accession>A0ABU7C3Y4</accession>
<name>A0ABU7C3Y4_9TELE</name>
<sequence length="105" mass="11575">VRCSSNVVVLFPTLKYFRLNVSLQLSLLIPQGGLWILSFLSNKMIPSPVVTYPCHCLGDSFSLIKNVIIHPFTPSCIKVLLFSPLKWQVTGGNCRSRQGAGEPAD</sequence>
<protein>
    <submittedName>
        <fullName evidence="1">Uncharacterized protein</fullName>
    </submittedName>
</protein>
<dbReference type="Proteomes" id="UP001345963">
    <property type="component" value="Unassembled WGS sequence"/>
</dbReference>
<evidence type="ECO:0000313" key="1">
    <source>
        <dbReference type="EMBL" id="MED6257423.1"/>
    </source>
</evidence>
<feature type="non-terminal residue" evidence="1">
    <location>
        <position position="1"/>
    </location>
</feature>
<dbReference type="EMBL" id="JAHUTI010079174">
    <property type="protein sequence ID" value="MED6257423.1"/>
    <property type="molecule type" value="Genomic_DNA"/>
</dbReference>
<gene>
    <name evidence="1" type="ORF">ATANTOWER_022662</name>
</gene>
<keyword evidence="2" id="KW-1185">Reference proteome</keyword>
<evidence type="ECO:0000313" key="2">
    <source>
        <dbReference type="Proteomes" id="UP001345963"/>
    </source>
</evidence>
<comment type="caution">
    <text evidence="1">The sequence shown here is derived from an EMBL/GenBank/DDBJ whole genome shotgun (WGS) entry which is preliminary data.</text>
</comment>
<reference evidence="1 2" key="1">
    <citation type="submission" date="2021-07" db="EMBL/GenBank/DDBJ databases">
        <authorList>
            <person name="Palmer J.M."/>
        </authorList>
    </citation>
    <scope>NUCLEOTIDE SEQUENCE [LARGE SCALE GENOMIC DNA]</scope>
    <source>
        <strain evidence="1 2">AT_MEX2019</strain>
        <tissue evidence="1">Muscle</tissue>
    </source>
</reference>
<proteinExistence type="predicted"/>